<keyword evidence="3" id="KW-1185">Reference proteome</keyword>
<dbReference type="InterPro" id="IPR011042">
    <property type="entry name" value="6-blade_b-propeller_TolB-like"/>
</dbReference>
<gene>
    <name evidence="2" type="ORF">D9757_010134</name>
</gene>
<keyword evidence="1" id="KW-0732">Signal</keyword>
<feature type="chain" id="PRO_5034079574" description="SMP-30/Gluconolactonase/LRE-like region domain-containing protein" evidence="1">
    <location>
        <begin position="20"/>
        <end position="338"/>
    </location>
</feature>
<evidence type="ECO:0000256" key="1">
    <source>
        <dbReference type="SAM" id="SignalP"/>
    </source>
</evidence>
<protein>
    <recommendedName>
        <fullName evidence="4">SMP-30/Gluconolactonase/LRE-like region domain-containing protein</fullName>
    </recommendedName>
</protein>
<dbReference type="PANTHER" id="PTHR42060">
    <property type="entry name" value="NHL REPEAT-CONTAINING PROTEIN-RELATED"/>
    <property type="match status" value="1"/>
</dbReference>
<name>A0A8H5LUI1_9AGAR</name>
<comment type="caution">
    <text evidence="2">The sequence shown here is derived from an EMBL/GenBank/DDBJ whole genome shotgun (WGS) entry which is preliminary data.</text>
</comment>
<organism evidence="2 3">
    <name type="scientific">Collybiopsis confluens</name>
    <dbReference type="NCBI Taxonomy" id="2823264"/>
    <lineage>
        <taxon>Eukaryota</taxon>
        <taxon>Fungi</taxon>
        <taxon>Dikarya</taxon>
        <taxon>Basidiomycota</taxon>
        <taxon>Agaricomycotina</taxon>
        <taxon>Agaricomycetes</taxon>
        <taxon>Agaricomycetidae</taxon>
        <taxon>Agaricales</taxon>
        <taxon>Marasmiineae</taxon>
        <taxon>Omphalotaceae</taxon>
        <taxon>Collybiopsis</taxon>
    </lineage>
</organism>
<dbReference type="InterPro" id="IPR052998">
    <property type="entry name" value="Hetero-Diels-Alderase-like"/>
</dbReference>
<feature type="signal peptide" evidence="1">
    <location>
        <begin position="1"/>
        <end position="19"/>
    </location>
</feature>
<accession>A0A8H5LUI1</accession>
<evidence type="ECO:0008006" key="4">
    <source>
        <dbReference type="Google" id="ProtNLM"/>
    </source>
</evidence>
<dbReference type="Gene3D" id="2.120.10.30">
    <property type="entry name" value="TolB, C-terminal domain"/>
    <property type="match status" value="1"/>
</dbReference>
<proteinExistence type="predicted"/>
<dbReference type="AlphaFoldDB" id="A0A8H5LUI1"/>
<dbReference type="OrthoDB" id="2896642at2759"/>
<evidence type="ECO:0000313" key="2">
    <source>
        <dbReference type="EMBL" id="KAF5370550.1"/>
    </source>
</evidence>
<dbReference type="EMBL" id="JAACJN010000120">
    <property type="protein sequence ID" value="KAF5370550.1"/>
    <property type="molecule type" value="Genomic_DNA"/>
</dbReference>
<evidence type="ECO:0000313" key="3">
    <source>
        <dbReference type="Proteomes" id="UP000518752"/>
    </source>
</evidence>
<sequence>MRVSLSLITILSSVAVAFCAYLPHKRATLAAAVVHTFDTGTVMENLAIRATGEILATVISSPDLWQVDPAAATGATLIHTFDGFECVFGIIELQSDQFYVLVGNADIENLTPVPGSFVAFRVDMSSFNTAGTTTITQIASFPDSQLLNGMGILDAGQGLVYVADSFAGTISVLDVNTGVSFVAINNSLTVPGAPMTTPLGVNGVHTTQDASGQFYLYFSNTAQSILARVPIHSDGTPAGDPEVIASGIIADDFTFDSDGNIMQAVIGSSEIVKINPTTKTVTTISGSPDSTELRSVSAAQFGRLSGDETTLYVTLNGGNLGDGGAVVPGAVKMIPLGS</sequence>
<dbReference type="PANTHER" id="PTHR42060:SF1">
    <property type="entry name" value="NHL REPEAT-CONTAINING PROTEIN"/>
    <property type="match status" value="1"/>
</dbReference>
<reference evidence="2 3" key="1">
    <citation type="journal article" date="2020" name="ISME J.">
        <title>Uncovering the hidden diversity of litter-decomposition mechanisms in mushroom-forming fungi.</title>
        <authorList>
            <person name="Floudas D."/>
            <person name="Bentzer J."/>
            <person name="Ahren D."/>
            <person name="Johansson T."/>
            <person name="Persson P."/>
            <person name="Tunlid A."/>
        </authorList>
    </citation>
    <scope>NUCLEOTIDE SEQUENCE [LARGE SCALE GENOMIC DNA]</scope>
    <source>
        <strain evidence="2 3">CBS 406.79</strain>
    </source>
</reference>
<dbReference type="Proteomes" id="UP000518752">
    <property type="component" value="Unassembled WGS sequence"/>
</dbReference>
<dbReference type="SUPFAM" id="SSF63829">
    <property type="entry name" value="Calcium-dependent phosphotriesterase"/>
    <property type="match status" value="1"/>
</dbReference>